<keyword evidence="8" id="KW-0547">Nucleotide-binding</keyword>
<evidence type="ECO:0000256" key="12">
    <source>
        <dbReference type="ARBA" id="ARBA00023012"/>
    </source>
</evidence>
<evidence type="ECO:0000256" key="10">
    <source>
        <dbReference type="ARBA" id="ARBA00022840"/>
    </source>
</evidence>
<evidence type="ECO:0000256" key="11">
    <source>
        <dbReference type="ARBA" id="ARBA00022989"/>
    </source>
</evidence>
<dbReference type="EMBL" id="BAUT01000045">
    <property type="protein sequence ID" value="GAE27291.1"/>
    <property type="molecule type" value="Genomic_DNA"/>
</dbReference>
<dbReference type="SUPFAM" id="SSF55874">
    <property type="entry name" value="ATPase domain of HSP90 chaperone/DNA topoisomerase II/histidine kinase"/>
    <property type="match status" value="1"/>
</dbReference>
<dbReference type="GO" id="GO:0005524">
    <property type="term" value="F:ATP binding"/>
    <property type="evidence" value="ECO:0007669"/>
    <property type="project" value="UniProtKB-KW"/>
</dbReference>
<evidence type="ECO:0000256" key="9">
    <source>
        <dbReference type="ARBA" id="ARBA00022777"/>
    </source>
</evidence>
<keyword evidence="6" id="KW-0808">Transferase</keyword>
<comment type="subcellular location">
    <subcellularLocation>
        <location evidence="2">Cell membrane</location>
        <topology evidence="2">Multi-pass membrane protein</topology>
    </subcellularLocation>
</comment>
<keyword evidence="10" id="KW-0067">ATP-binding</keyword>
<comment type="catalytic activity">
    <reaction evidence="1">
        <text>ATP + protein L-histidine = ADP + protein N-phospho-L-histidine.</text>
        <dbReference type="EC" id="2.7.13.3"/>
    </reaction>
</comment>
<keyword evidence="18" id="KW-1185">Reference proteome</keyword>
<protein>
    <recommendedName>
        <fullName evidence="3">histidine kinase</fullName>
        <ecNumber evidence="3">2.7.13.3</ecNumber>
    </recommendedName>
</protein>
<dbReference type="OrthoDB" id="9813151at2"/>
<dbReference type="SUPFAM" id="SSF158472">
    <property type="entry name" value="HAMP domain-like"/>
    <property type="match status" value="1"/>
</dbReference>
<keyword evidence="9 17" id="KW-0418">Kinase</keyword>
<keyword evidence="7 14" id="KW-0812">Transmembrane</keyword>
<name>W4Q5C3_9BACI</name>
<evidence type="ECO:0000313" key="18">
    <source>
        <dbReference type="Proteomes" id="UP000018890"/>
    </source>
</evidence>
<dbReference type="Gene3D" id="6.10.340.10">
    <property type="match status" value="1"/>
</dbReference>
<dbReference type="Pfam" id="PF00672">
    <property type="entry name" value="HAMP"/>
    <property type="match status" value="1"/>
</dbReference>
<dbReference type="STRING" id="1236970.JCM9140_3422"/>
<dbReference type="AlphaFoldDB" id="W4Q5C3"/>
<evidence type="ECO:0000259" key="16">
    <source>
        <dbReference type="PROSITE" id="PS50885"/>
    </source>
</evidence>
<evidence type="ECO:0000256" key="3">
    <source>
        <dbReference type="ARBA" id="ARBA00012438"/>
    </source>
</evidence>
<accession>W4Q5C3</accession>
<dbReference type="EC" id="2.7.13.3" evidence="3"/>
<evidence type="ECO:0000256" key="14">
    <source>
        <dbReference type="SAM" id="Phobius"/>
    </source>
</evidence>
<feature type="domain" description="Histidine kinase" evidence="15">
    <location>
        <begin position="248"/>
        <end position="464"/>
    </location>
</feature>
<evidence type="ECO:0000256" key="2">
    <source>
        <dbReference type="ARBA" id="ARBA00004651"/>
    </source>
</evidence>
<sequence>MIKTKKIFTKLFLSYAFIIIISFLLFGLVFLWLFHLNLYTEFEETYVHHYEQVTNQFEAIERFQWNEEEAAASLQPSLSQKNFSIYIFNSLGEKVYTPHQPVIQENHINLEWIQAAAQGEMIANGGWTDGVLGYFIASPLIDHHDNQLVMVMAFHDLDHEYKQVVFMIFLTFAIIMAVAGIFLWFMSKKITAPLQEMNHSALRFAKGDFTQSVDVKTHDEIGQLGDTFNYMAAELNNLEETRKTFIANVSHDLRSPLTSIKGFLIALLDGTIPEKRREHYYLLMKDETERMIKLVNDTLDMTRLEAGQVEIVPAPYNVTKQLQMLAVKLEPHLVAKEMEIQIIPDHQEIIVVADQDRIEQALINLVQNAIQVSPNGSTITIFLEKQANHVEIKIHDQGDGIQEEQLEHIWKRFHKTDKARSNKSGVGIGLAIVKSIMDLHNTEITVKSRPGEGTTFSFSLPLEEVDRVK</sequence>
<dbReference type="Proteomes" id="UP000018890">
    <property type="component" value="Unassembled WGS sequence"/>
</dbReference>
<dbReference type="SMART" id="SM00304">
    <property type="entry name" value="HAMP"/>
    <property type="match status" value="1"/>
</dbReference>
<dbReference type="PROSITE" id="PS50885">
    <property type="entry name" value="HAMP"/>
    <property type="match status" value="1"/>
</dbReference>
<dbReference type="FunFam" id="1.10.287.130:FF:000001">
    <property type="entry name" value="Two-component sensor histidine kinase"/>
    <property type="match status" value="1"/>
</dbReference>
<dbReference type="CDD" id="cd06225">
    <property type="entry name" value="HAMP"/>
    <property type="match status" value="1"/>
</dbReference>
<keyword evidence="13 14" id="KW-0472">Membrane</keyword>
<feature type="domain" description="HAMP" evidence="16">
    <location>
        <begin position="188"/>
        <end position="240"/>
    </location>
</feature>
<comment type="caution">
    <text evidence="17">The sequence shown here is derived from an EMBL/GenBank/DDBJ whole genome shotgun (WGS) entry which is preliminary data.</text>
</comment>
<dbReference type="InterPro" id="IPR036097">
    <property type="entry name" value="HisK_dim/P_sf"/>
</dbReference>
<evidence type="ECO:0000313" key="17">
    <source>
        <dbReference type="EMBL" id="GAE27291.1"/>
    </source>
</evidence>
<dbReference type="GO" id="GO:0005886">
    <property type="term" value="C:plasma membrane"/>
    <property type="evidence" value="ECO:0007669"/>
    <property type="project" value="UniProtKB-SubCell"/>
</dbReference>
<evidence type="ECO:0000256" key="13">
    <source>
        <dbReference type="ARBA" id="ARBA00023136"/>
    </source>
</evidence>
<proteinExistence type="predicted"/>
<evidence type="ECO:0000256" key="6">
    <source>
        <dbReference type="ARBA" id="ARBA00022679"/>
    </source>
</evidence>
<dbReference type="SUPFAM" id="SSF47384">
    <property type="entry name" value="Homodimeric domain of signal transducing histidine kinase"/>
    <property type="match status" value="1"/>
</dbReference>
<dbReference type="CDD" id="cd00082">
    <property type="entry name" value="HisKA"/>
    <property type="match status" value="1"/>
</dbReference>
<dbReference type="SMART" id="SM00387">
    <property type="entry name" value="HATPase_c"/>
    <property type="match status" value="1"/>
</dbReference>
<dbReference type="InterPro" id="IPR003594">
    <property type="entry name" value="HATPase_dom"/>
</dbReference>
<dbReference type="Gene3D" id="1.10.287.130">
    <property type="match status" value="1"/>
</dbReference>
<feature type="transmembrane region" description="Helical" evidence="14">
    <location>
        <begin position="164"/>
        <end position="185"/>
    </location>
</feature>
<keyword evidence="11 14" id="KW-1133">Transmembrane helix</keyword>
<evidence type="ECO:0000256" key="1">
    <source>
        <dbReference type="ARBA" id="ARBA00000085"/>
    </source>
</evidence>
<dbReference type="Pfam" id="PF02518">
    <property type="entry name" value="HATPase_c"/>
    <property type="match status" value="1"/>
</dbReference>
<dbReference type="InterPro" id="IPR005467">
    <property type="entry name" value="His_kinase_dom"/>
</dbReference>
<evidence type="ECO:0000259" key="15">
    <source>
        <dbReference type="PROSITE" id="PS50109"/>
    </source>
</evidence>
<dbReference type="GO" id="GO:0000155">
    <property type="term" value="F:phosphorelay sensor kinase activity"/>
    <property type="evidence" value="ECO:0007669"/>
    <property type="project" value="InterPro"/>
</dbReference>
<keyword evidence="12" id="KW-0902">Two-component regulatory system</keyword>
<dbReference type="FunFam" id="3.30.565.10:FF:000006">
    <property type="entry name" value="Sensor histidine kinase WalK"/>
    <property type="match status" value="1"/>
</dbReference>
<dbReference type="PRINTS" id="PR00344">
    <property type="entry name" value="BCTRLSENSOR"/>
</dbReference>
<dbReference type="PROSITE" id="PS50109">
    <property type="entry name" value="HIS_KIN"/>
    <property type="match status" value="1"/>
</dbReference>
<gene>
    <name evidence="17" type="ORF">JCM9140_3422</name>
</gene>
<keyword evidence="4" id="KW-1003">Cell membrane</keyword>
<evidence type="ECO:0000256" key="5">
    <source>
        <dbReference type="ARBA" id="ARBA00022553"/>
    </source>
</evidence>
<dbReference type="InterPro" id="IPR003661">
    <property type="entry name" value="HisK_dim/P_dom"/>
</dbReference>
<dbReference type="SMART" id="SM00388">
    <property type="entry name" value="HisKA"/>
    <property type="match status" value="1"/>
</dbReference>
<reference evidence="17" key="1">
    <citation type="journal article" date="2014" name="Genome Announc.">
        <title>Draft Genome Sequences of Three Alkaliphilic Bacillus Strains, Bacillus wakoensis JCM 9140T, Bacillus akibai JCM 9157T, and Bacillus hemicellulosilyticus JCM 9152T.</title>
        <authorList>
            <person name="Yuki M."/>
            <person name="Oshima K."/>
            <person name="Suda W."/>
            <person name="Oshida Y."/>
            <person name="Kitamura K."/>
            <person name="Iida T."/>
            <person name="Hattori M."/>
            <person name="Ohkuma M."/>
        </authorList>
    </citation>
    <scope>NUCLEOTIDE SEQUENCE [LARGE SCALE GENOMIC DNA]</scope>
    <source>
        <strain evidence="17">JCM 9140</strain>
    </source>
</reference>
<evidence type="ECO:0000256" key="8">
    <source>
        <dbReference type="ARBA" id="ARBA00022741"/>
    </source>
</evidence>
<dbReference type="InterPro" id="IPR003660">
    <property type="entry name" value="HAMP_dom"/>
</dbReference>
<evidence type="ECO:0000256" key="4">
    <source>
        <dbReference type="ARBA" id="ARBA00022475"/>
    </source>
</evidence>
<evidence type="ECO:0000256" key="7">
    <source>
        <dbReference type="ARBA" id="ARBA00022692"/>
    </source>
</evidence>
<dbReference type="InterPro" id="IPR050398">
    <property type="entry name" value="HssS/ArlS-like"/>
</dbReference>
<dbReference type="Gene3D" id="3.30.565.10">
    <property type="entry name" value="Histidine kinase-like ATPase, C-terminal domain"/>
    <property type="match status" value="1"/>
</dbReference>
<dbReference type="PANTHER" id="PTHR45528:SF1">
    <property type="entry name" value="SENSOR HISTIDINE KINASE CPXA"/>
    <property type="match status" value="1"/>
</dbReference>
<dbReference type="PANTHER" id="PTHR45528">
    <property type="entry name" value="SENSOR HISTIDINE KINASE CPXA"/>
    <property type="match status" value="1"/>
</dbReference>
<dbReference type="RefSeq" id="WP_052002300.1">
    <property type="nucleotide sequence ID" value="NZ_BAUT01000045.1"/>
</dbReference>
<dbReference type="Pfam" id="PF00512">
    <property type="entry name" value="HisKA"/>
    <property type="match status" value="1"/>
</dbReference>
<keyword evidence="5" id="KW-0597">Phosphoprotein</keyword>
<dbReference type="InterPro" id="IPR036890">
    <property type="entry name" value="HATPase_C_sf"/>
</dbReference>
<organism evidence="17 18">
    <name type="scientific">Halalkalibacter wakoensis JCM 9140</name>
    <dbReference type="NCBI Taxonomy" id="1236970"/>
    <lineage>
        <taxon>Bacteria</taxon>
        <taxon>Bacillati</taxon>
        <taxon>Bacillota</taxon>
        <taxon>Bacilli</taxon>
        <taxon>Bacillales</taxon>
        <taxon>Bacillaceae</taxon>
        <taxon>Halalkalibacter</taxon>
    </lineage>
</organism>
<feature type="transmembrane region" description="Helical" evidence="14">
    <location>
        <begin position="12"/>
        <end position="34"/>
    </location>
</feature>
<dbReference type="InterPro" id="IPR004358">
    <property type="entry name" value="Sig_transdc_His_kin-like_C"/>
</dbReference>